<feature type="compositionally biased region" description="Polar residues" evidence="1">
    <location>
        <begin position="74"/>
        <end position="88"/>
    </location>
</feature>
<comment type="caution">
    <text evidence="2">The sequence shown here is derived from an EMBL/GenBank/DDBJ whole genome shotgun (WGS) entry which is preliminary data.</text>
</comment>
<organism evidence="2 3">
    <name type="scientific">Batillaria attramentaria</name>
    <dbReference type="NCBI Taxonomy" id="370345"/>
    <lineage>
        <taxon>Eukaryota</taxon>
        <taxon>Metazoa</taxon>
        <taxon>Spiralia</taxon>
        <taxon>Lophotrochozoa</taxon>
        <taxon>Mollusca</taxon>
        <taxon>Gastropoda</taxon>
        <taxon>Caenogastropoda</taxon>
        <taxon>Sorbeoconcha</taxon>
        <taxon>Cerithioidea</taxon>
        <taxon>Batillariidae</taxon>
        <taxon>Batillaria</taxon>
    </lineage>
</organism>
<dbReference type="AlphaFoldDB" id="A0ABD0K0Y8"/>
<feature type="region of interest" description="Disordered" evidence="1">
    <location>
        <begin position="68"/>
        <end position="88"/>
    </location>
</feature>
<name>A0ABD0K0Y8_9CAEN</name>
<sequence>MLKFVIDSVVIDSEVKRGCVVQQALRLTPLLPAPKASTECHAGAVARRKDPVVMCPNHPGCTADIDQLGDNFEPGQQQLHESWTGTVE</sequence>
<evidence type="ECO:0000256" key="1">
    <source>
        <dbReference type="SAM" id="MobiDB-lite"/>
    </source>
</evidence>
<evidence type="ECO:0000313" key="3">
    <source>
        <dbReference type="Proteomes" id="UP001519460"/>
    </source>
</evidence>
<gene>
    <name evidence="2" type="ORF">BaRGS_00028227</name>
</gene>
<proteinExistence type="predicted"/>
<reference evidence="2 3" key="1">
    <citation type="journal article" date="2023" name="Sci. Data">
        <title>Genome assembly of the Korean intertidal mud-creeper Batillaria attramentaria.</title>
        <authorList>
            <person name="Patra A.K."/>
            <person name="Ho P.T."/>
            <person name="Jun S."/>
            <person name="Lee S.J."/>
            <person name="Kim Y."/>
            <person name="Won Y.J."/>
        </authorList>
    </citation>
    <scope>NUCLEOTIDE SEQUENCE [LARGE SCALE GENOMIC DNA]</scope>
    <source>
        <strain evidence="2">Wonlab-2016</strain>
    </source>
</reference>
<keyword evidence="3" id="KW-1185">Reference proteome</keyword>
<protein>
    <submittedName>
        <fullName evidence="2">Uncharacterized protein</fullName>
    </submittedName>
</protein>
<accession>A0ABD0K0Y8</accession>
<dbReference type="Proteomes" id="UP001519460">
    <property type="component" value="Unassembled WGS sequence"/>
</dbReference>
<evidence type="ECO:0000313" key="2">
    <source>
        <dbReference type="EMBL" id="KAK7480493.1"/>
    </source>
</evidence>
<dbReference type="EMBL" id="JACVVK020000280">
    <property type="protein sequence ID" value="KAK7480493.1"/>
    <property type="molecule type" value="Genomic_DNA"/>
</dbReference>